<keyword evidence="6 7" id="KW-0472">Membrane</keyword>
<feature type="transmembrane region" description="Helical" evidence="7">
    <location>
        <begin position="56"/>
        <end position="76"/>
    </location>
</feature>
<feature type="transmembrane region" description="Helical" evidence="7">
    <location>
        <begin position="82"/>
        <end position="108"/>
    </location>
</feature>
<sequence>MLRRVVNSDASPWTILIRLAVGLAVFFPEGIQKLIFPAILGAGRFAKIGIPWPEALGPFVGVVETVCGALIVLGLFTRAAAIPLVITMIVALVSTKLPVLVGHGVGPFSLPDLKRYGFWSAQHEARADLTMLLSCLYVFIVGSGRWSIDALLDRGATGDDRPR</sequence>
<evidence type="ECO:0000256" key="5">
    <source>
        <dbReference type="ARBA" id="ARBA00022989"/>
    </source>
</evidence>
<reference evidence="9" key="1">
    <citation type="submission" date="2017-09" db="EMBL/GenBank/DDBJ databases">
        <authorList>
            <person name="Feng G."/>
            <person name="Zhu H."/>
        </authorList>
    </citation>
    <scope>NUCLEOTIDE SEQUENCE [LARGE SCALE GENOMIC DNA]</scope>
    <source>
        <strain evidence="9">1PNM-20</strain>
    </source>
</reference>
<keyword evidence="4 7" id="KW-0812">Transmembrane</keyword>
<dbReference type="Proteomes" id="UP000218151">
    <property type="component" value="Unassembled WGS sequence"/>
</dbReference>
<evidence type="ECO:0000256" key="4">
    <source>
        <dbReference type="ARBA" id="ARBA00022692"/>
    </source>
</evidence>
<evidence type="ECO:0000313" key="9">
    <source>
        <dbReference type="Proteomes" id="UP000218151"/>
    </source>
</evidence>
<dbReference type="GO" id="GO:0005886">
    <property type="term" value="C:plasma membrane"/>
    <property type="evidence" value="ECO:0007669"/>
    <property type="project" value="UniProtKB-SubCell"/>
</dbReference>
<feature type="transmembrane region" description="Helical" evidence="7">
    <location>
        <begin position="15"/>
        <end position="36"/>
    </location>
</feature>
<comment type="similarity">
    <text evidence="2">Belongs to the DoxX family.</text>
</comment>
<organism evidence="8 9">
    <name type="scientific">Sphingomonas lenta</name>
    <dbReference type="NCBI Taxonomy" id="1141887"/>
    <lineage>
        <taxon>Bacteria</taxon>
        <taxon>Pseudomonadati</taxon>
        <taxon>Pseudomonadota</taxon>
        <taxon>Alphaproteobacteria</taxon>
        <taxon>Sphingomonadales</taxon>
        <taxon>Sphingomonadaceae</taxon>
        <taxon>Sphingomonas</taxon>
    </lineage>
</organism>
<protein>
    <submittedName>
        <fullName evidence="8">DoxX family protein</fullName>
    </submittedName>
</protein>
<keyword evidence="5 7" id="KW-1133">Transmembrane helix</keyword>
<feature type="transmembrane region" description="Helical" evidence="7">
    <location>
        <begin position="129"/>
        <end position="148"/>
    </location>
</feature>
<dbReference type="OrthoDB" id="121744at2"/>
<comment type="caution">
    <text evidence="8">The sequence shown here is derived from an EMBL/GenBank/DDBJ whole genome shotgun (WGS) entry which is preliminary data.</text>
</comment>
<keyword evidence="9" id="KW-1185">Reference proteome</keyword>
<dbReference type="AlphaFoldDB" id="A0A2A2SIT3"/>
<dbReference type="InterPro" id="IPR032808">
    <property type="entry name" value="DoxX"/>
</dbReference>
<dbReference type="InterPro" id="IPR051907">
    <property type="entry name" value="DoxX-like_oxidoreductase"/>
</dbReference>
<accession>A0A2A2SIT3</accession>
<evidence type="ECO:0000256" key="3">
    <source>
        <dbReference type="ARBA" id="ARBA00022475"/>
    </source>
</evidence>
<keyword evidence="3" id="KW-1003">Cell membrane</keyword>
<proteinExistence type="inferred from homology"/>
<dbReference type="PANTHER" id="PTHR33452:SF1">
    <property type="entry name" value="INNER MEMBRANE PROTEIN YPHA-RELATED"/>
    <property type="match status" value="1"/>
</dbReference>
<dbReference type="Pfam" id="PF07681">
    <property type="entry name" value="DoxX"/>
    <property type="match status" value="1"/>
</dbReference>
<dbReference type="EMBL" id="NSLI01000002">
    <property type="protein sequence ID" value="PAX08931.1"/>
    <property type="molecule type" value="Genomic_DNA"/>
</dbReference>
<evidence type="ECO:0000256" key="2">
    <source>
        <dbReference type="ARBA" id="ARBA00006679"/>
    </source>
</evidence>
<evidence type="ECO:0000256" key="6">
    <source>
        <dbReference type="ARBA" id="ARBA00023136"/>
    </source>
</evidence>
<dbReference type="RefSeq" id="WP_095997428.1">
    <property type="nucleotide sequence ID" value="NZ_NSLI01000002.1"/>
</dbReference>
<gene>
    <name evidence="8" type="ORF">CKY28_06160</name>
</gene>
<name>A0A2A2SIT3_9SPHN</name>
<dbReference type="PANTHER" id="PTHR33452">
    <property type="entry name" value="OXIDOREDUCTASE CATD-RELATED"/>
    <property type="match status" value="1"/>
</dbReference>
<evidence type="ECO:0000256" key="7">
    <source>
        <dbReference type="SAM" id="Phobius"/>
    </source>
</evidence>
<comment type="subcellular location">
    <subcellularLocation>
        <location evidence="1">Cell membrane</location>
        <topology evidence="1">Multi-pass membrane protein</topology>
    </subcellularLocation>
</comment>
<evidence type="ECO:0000313" key="8">
    <source>
        <dbReference type="EMBL" id="PAX08931.1"/>
    </source>
</evidence>
<evidence type="ECO:0000256" key="1">
    <source>
        <dbReference type="ARBA" id="ARBA00004651"/>
    </source>
</evidence>